<sequence length="100" mass="11268">MACSTGSVGRPSSSSDWALAEAGTASDTAMAATAPRPRFLNEFLSEWRVTGESILRMRRTDRSAGRPIDGSMFSQRLQVWIPEARLLWRLWPVWQKILVM</sequence>
<evidence type="ECO:0008006" key="3">
    <source>
        <dbReference type="Google" id="ProtNLM"/>
    </source>
</evidence>
<dbReference type="Proteomes" id="UP001500383">
    <property type="component" value="Unassembled WGS sequence"/>
</dbReference>
<dbReference type="EMBL" id="BAAAQG010000021">
    <property type="protein sequence ID" value="GAA1719682.1"/>
    <property type="molecule type" value="Genomic_DNA"/>
</dbReference>
<name>A0ABP4VD69_9ACTN</name>
<protein>
    <recommendedName>
        <fullName evidence="3">Transposase</fullName>
    </recommendedName>
</protein>
<evidence type="ECO:0000313" key="1">
    <source>
        <dbReference type="EMBL" id="GAA1719682.1"/>
    </source>
</evidence>
<gene>
    <name evidence="1" type="ORF">GCM10009831_32230</name>
</gene>
<proteinExistence type="predicted"/>
<organism evidence="1 2">
    <name type="scientific">Dietzia cercidiphylli</name>
    <dbReference type="NCBI Taxonomy" id="498199"/>
    <lineage>
        <taxon>Bacteria</taxon>
        <taxon>Bacillati</taxon>
        <taxon>Actinomycetota</taxon>
        <taxon>Actinomycetes</taxon>
        <taxon>Mycobacteriales</taxon>
        <taxon>Dietziaceae</taxon>
        <taxon>Dietzia</taxon>
    </lineage>
</organism>
<keyword evidence="2" id="KW-1185">Reference proteome</keyword>
<comment type="caution">
    <text evidence="1">The sequence shown here is derived from an EMBL/GenBank/DDBJ whole genome shotgun (WGS) entry which is preliminary data.</text>
</comment>
<evidence type="ECO:0000313" key="2">
    <source>
        <dbReference type="Proteomes" id="UP001500383"/>
    </source>
</evidence>
<reference evidence="2" key="1">
    <citation type="journal article" date="2019" name="Int. J. Syst. Evol. Microbiol.">
        <title>The Global Catalogue of Microorganisms (GCM) 10K type strain sequencing project: providing services to taxonomists for standard genome sequencing and annotation.</title>
        <authorList>
            <consortium name="The Broad Institute Genomics Platform"/>
            <consortium name="The Broad Institute Genome Sequencing Center for Infectious Disease"/>
            <person name="Wu L."/>
            <person name="Ma J."/>
        </authorList>
    </citation>
    <scope>NUCLEOTIDE SEQUENCE [LARGE SCALE GENOMIC DNA]</scope>
    <source>
        <strain evidence="2">JCM 16002</strain>
    </source>
</reference>
<accession>A0ABP4VD69</accession>